<organism evidence="6 7">
    <name type="scientific">Dichelobacter nodosus (strain VCS1703A)</name>
    <dbReference type="NCBI Taxonomy" id="246195"/>
    <lineage>
        <taxon>Bacteria</taxon>
        <taxon>Pseudomonadati</taxon>
        <taxon>Pseudomonadota</taxon>
        <taxon>Gammaproteobacteria</taxon>
        <taxon>Cardiobacteriales</taxon>
        <taxon>Cardiobacteriaceae</taxon>
        <taxon>Dichelobacter</taxon>
    </lineage>
</organism>
<dbReference type="Proteomes" id="UP000000248">
    <property type="component" value="Chromosome"/>
</dbReference>
<dbReference type="InterPro" id="IPR052363">
    <property type="entry name" value="LPS_export_LptC"/>
</dbReference>
<dbReference type="InterPro" id="IPR026265">
    <property type="entry name" value="LptC"/>
</dbReference>
<keyword evidence="4" id="KW-1133">Transmembrane helix</keyword>
<keyword evidence="5" id="KW-0472">Membrane</keyword>
<dbReference type="EMBL" id="CP000513">
    <property type="protein sequence ID" value="ABQ13161.1"/>
    <property type="molecule type" value="Genomic_DNA"/>
</dbReference>
<evidence type="ECO:0000256" key="3">
    <source>
        <dbReference type="ARBA" id="ARBA00022692"/>
    </source>
</evidence>
<dbReference type="NCBIfam" id="TIGR04409">
    <property type="entry name" value="LptC_YrbK"/>
    <property type="match status" value="1"/>
</dbReference>
<sequence>MLCSFLLVMILLPYFKKNTVELEESALSERTIPVVSLEDVTAFRYNADGEKEVMLSSERAAYYADTQETVYERPQLQHYPEKMDLTAQTATDFQGQYLVLKGEVVATRRGEQNHDDLRLESDEMEYVYREHYVDIPRALVLKTPNSITHAIGARWHLNQNLFILNKNIRSHYAPHFSRADAVDNAHLRTK</sequence>
<evidence type="ECO:0000256" key="1">
    <source>
        <dbReference type="ARBA" id="ARBA00022475"/>
    </source>
</evidence>
<keyword evidence="1" id="KW-1003">Cell membrane</keyword>
<keyword evidence="7" id="KW-1185">Reference proteome</keyword>
<keyword evidence="2" id="KW-0997">Cell inner membrane</keyword>
<name>A5EVL4_DICNV</name>
<dbReference type="InterPro" id="IPR010664">
    <property type="entry name" value="LipoPS_assembly_LptC-rel"/>
</dbReference>
<evidence type="ECO:0008006" key="8">
    <source>
        <dbReference type="Google" id="ProtNLM"/>
    </source>
</evidence>
<gene>
    <name evidence="6" type="ordered locus">DNO_0535</name>
</gene>
<dbReference type="eggNOG" id="COG3117">
    <property type="taxonomic scope" value="Bacteria"/>
</dbReference>
<dbReference type="Gene3D" id="2.60.450.10">
    <property type="entry name" value="Lipopolysaccharide (LPS) transport protein A like domain"/>
    <property type="match status" value="1"/>
</dbReference>
<dbReference type="GO" id="GO:0015221">
    <property type="term" value="F:lipopolysaccharide transmembrane transporter activity"/>
    <property type="evidence" value="ECO:0007669"/>
    <property type="project" value="InterPro"/>
</dbReference>
<reference evidence="6 7" key="1">
    <citation type="journal article" date="2007" name="Nat. Biotechnol.">
        <title>Genome sequence and identification of candidate vaccine antigens from the animal pathogen Dichelobacter nodosus.</title>
        <authorList>
            <person name="Myers G.S."/>
            <person name="Parker D."/>
            <person name="Al-Hasani K."/>
            <person name="Kennan R.M."/>
            <person name="Seemann T."/>
            <person name="Ren Q."/>
            <person name="Badger J.H."/>
            <person name="Selengut J.D."/>
            <person name="Deboy R.T."/>
            <person name="Tettelin H."/>
            <person name="Boyce J.D."/>
            <person name="McCarl V.P."/>
            <person name="Han X."/>
            <person name="Nelson W.C."/>
            <person name="Madupu R."/>
            <person name="Mohamoud Y."/>
            <person name="Holley T."/>
            <person name="Fedorova N."/>
            <person name="Khouri H."/>
            <person name="Bottomley S.P."/>
            <person name="Whittington R.J."/>
            <person name="Adler B."/>
            <person name="Songer J.G."/>
            <person name="Rood J.I."/>
            <person name="Paulsen I.T."/>
        </authorList>
    </citation>
    <scope>NUCLEOTIDE SEQUENCE [LARGE SCALE GENOMIC DNA]</scope>
    <source>
        <strain evidence="6 7">VCS1703A</strain>
    </source>
</reference>
<dbReference type="GO" id="GO:0005886">
    <property type="term" value="C:plasma membrane"/>
    <property type="evidence" value="ECO:0007669"/>
    <property type="project" value="InterPro"/>
</dbReference>
<evidence type="ECO:0000313" key="6">
    <source>
        <dbReference type="EMBL" id="ABQ13161.1"/>
    </source>
</evidence>
<dbReference type="GO" id="GO:0017089">
    <property type="term" value="F:glycolipid transfer activity"/>
    <property type="evidence" value="ECO:0007669"/>
    <property type="project" value="TreeGrafter"/>
</dbReference>
<dbReference type="HOGENOM" id="CLU_1425935_0_0_6"/>
<evidence type="ECO:0000256" key="5">
    <source>
        <dbReference type="ARBA" id="ARBA00023136"/>
    </source>
</evidence>
<protein>
    <recommendedName>
        <fullName evidence="8">LPS export ABC transporter periplasmic protein LptC</fullName>
    </recommendedName>
</protein>
<evidence type="ECO:0000256" key="2">
    <source>
        <dbReference type="ARBA" id="ARBA00022519"/>
    </source>
</evidence>
<dbReference type="STRING" id="246195.DNO_0535"/>
<proteinExistence type="predicted"/>
<dbReference type="AlphaFoldDB" id="A5EVL4"/>
<dbReference type="Pfam" id="PF06835">
    <property type="entry name" value="LptC"/>
    <property type="match status" value="1"/>
</dbReference>
<keyword evidence="3" id="KW-0812">Transmembrane</keyword>
<evidence type="ECO:0000313" key="7">
    <source>
        <dbReference type="Proteomes" id="UP000000248"/>
    </source>
</evidence>
<dbReference type="PANTHER" id="PTHR37481">
    <property type="entry name" value="LIPOPOLYSACCHARIDE EXPORT SYSTEM PROTEIN LPTC"/>
    <property type="match status" value="1"/>
</dbReference>
<dbReference type="GO" id="GO:0030288">
    <property type="term" value="C:outer membrane-bounded periplasmic space"/>
    <property type="evidence" value="ECO:0007669"/>
    <property type="project" value="TreeGrafter"/>
</dbReference>
<accession>A5EVL4</accession>
<evidence type="ECO:0000256" key="4">
    <source>
        <dbReference type="ARBA" id="ARBA00022989"/>
    </source>
</evidence>
<dbReference type="KEGG" id="dno:DNO_0535"/>
<dbReference type="PANTHER" id="PTHR37481:SF1">
    <property type="entry name" value="LIPOPOLYSACCHARIDE EXPORT SYSTEM PROTEIN LPTC"/>
    <property type="match status" value="1"/>
</dbReference>